<name>A0A437QLK1_9GAMM</name>
<comment type="pathway">
    <text evidence="2">Pyrimidine metabolism; UMP biosynthesis via salvage pathway; UMP from uracil: step 1/1.</text>
</comment>
<dbReference type="SUPFAM" id="SSF53271">
    <property type="entry name" value="PRTase-like"/>
    <property type="match status" value="1"/>
</dbReference>
<evidence type="ECO:0000256" key="3">
    <source>
        <dbReference type="ARBA" id="ARBA00009516"/>
    </source>
</evidence>
<evidence type="ECO:0000256" key="7">
    <source>
        <dbReference type="ARBA" id="ARBA00022679"/>
    </source>
</evidence>
<comment type="similarity">
    <text evidence="3">Belongs to the UPRTase family.</text>
</comment>
<dbReference type="GO" id="GO:0005525">
    <property type="term" value="F:GTP binding"/>
    <property type="evidence" value="ECO:0007669"/>
    <property type="project" value="UniProtKB-KW"/>
</dbReference>
<reference evidence="16 17" key="1">
    <citation type="submission" date="2019-01" db="EMBL/GenBank/DDBJ databases">
        <authorList>
            <person name="Chen W.-M."/>
        </authorList>
    </citation>
    <scope>NUCLEOTIDE SEQUENCE [LARGE SCALE GENOMIC DNA]</scope>
    <source>
        <strain evidence="16 17">KYPC3</strain>
    </source>
</reference>
<keyword evidence="17" id="KW-1185">Reference proteome</keyword>
<dbReference type="OrthoDB" id="9781675at2"/>
<comment type="caution">
    <text evidence="16">The sequence shown here is derived from an EMBL/GenBank/DDBJ whole genome shotgun (WGS) entry which is preliminary data.</text>
</comment>
<evidence type="ECO:0000256" key="2">
    <source>
        <dbReference type="ARBA" id="ARBA00005180"/>
    </source>
</evidence>
<keyword evidence="9" id="KW-0342">GTP-binding</keyword>
<keyword evidence="5" id="KW-0021">Allosteric enzyme</keyword>
<dbReference type="FunFam" id="3.40.50.2020:FF:000023">
    <property type="entry name" value="Probable uracil phosphoribosyltransferase"/>
    <property type="match status" value="1"/>
</dbReference>
<gene>
    <name evidence="16" type="ORF">EOE67_14585</name>
</gene>
<feature type="domain" description="Phosphoribosyltransferase" evidence="15">
    <location>
        <begin position="23"/>
        <end position="226"/>
    </location>
</feature>
<keyword evidence="6 16" id="KW-0328">Glycosyltransferase</keyword>
<comment type="catalytic activity">
    <reaction evidence="11">
        <text>UMP + diphosphate = 5-phospho-alpha-D-ribose 1-diphosphate + uracil</text>
        <dbReference type="Rhea" id="RHEA:13017"/>
        <dbReference type="ChEBI" id="CHEBI:17568"/>
        <dbReference type="ChEBI" id="CHEBI:33019"/>
        <dbReference type="ChEBI" id="CHEBI:57865"/>
        <dbReference type="ChEBI" id="CHEBI:58017"/>
        <dbReference type="EC" id="2.4.2.9"/>
    </reaction>
</comment>
<comment type="function">
    <text evidence="12">Catalyzes the conversion of uracil and 5-phospho-alpha-D-ribose 1-diphosphate (PRPP) to UMP and diphosphate.</text>
</comment>
<evidence type="ECO:0000256" key="8">
    <source>
        <dbReference type="ARBA" id="ARBA00022741"/>
    </source>
</evidence>
<dbReference type="RefSeq" id="WP_127700072.1">
    <property type="nucleotide sequence ID" value="NZ_SACS01000016.1"/>
</dbReference>
<evidence type="ECO:0000256" key="12">
    <source>
        <dbReference type="ARBA" id="ARBA00056901"/>
    </source>
</evidence>
<dbReference type="EC" id="2.4.2.9" evidence="4"/>
<dbReference type="InterPro" id="IPR029057">
    <property type="entry name" value="PRTase-like"/>
</dbReference>
<dbReference type="EMBL" id="SACS01000016">
    <property type="protein sequence ID" value="RVU35398.1"/>
    <property type="molecule type" value="Genomic_DNA"/>
</dbReference>
<evidence type="ECO:0000256" key="9">
    <source>
        <dbReference type="ARBA" id="ARBA00023134"/>
    </source>
</evidence>
<protein>
    <recommendedName>
        <fullName evidence="13">Uracil phosphoribosyltransferase</fullName>
        <ecNumber evidence="4">2.4.2.9</ecNumber>
    </recommendedName>
    <alternativeName>
        <fullName evidence="10">UMP pyrophosphorylase</fullName>
    </alternativeName>
    <alternativeName>
        <fullName evidence="14">UPRTase</fullName>
    </alternativeName>
</protein>
<dbReference type="Gene3D" id="3.40.50.2020">
    <property type="match status" value="1"/>
</dbReference>
<evidence type="ECO:0000313" key="16">
    <source>
        <dbReference type="EMBL" id="RVU35398.1"/>
    </source>
</evidence>
<evidence type="ECO:0000256" key="1">
    <source>
        <dbReference type="ARBA" id="ARBA00001946"/>
    </source>
</evidence>
<evidence type="ECO:0000256" key="4">
    <source>
        <dbReference type="ARBA" id="ARBA00011894"/>
    </source>
</evidence>
<sequence length="232" mass="25498">MSAQLLPVFPANNSAAVPVIELTQTDRLRALHTQMRDRRACQSTFTFYADQVIRLLLEQAYGLLPFQDHQVTTPVGATYQGKRLATPLFAVSVMRAGESMEFELQRINRDIPIGKILIQRHQQTKQPHLYYSKLPANIAQGYVMLFEPMLATGGSALCALDVLLAEGVPAEQILLLNLLSSPAGIARVNQQQPKVQIITSSIEQGLTGQAYMLPGIGDFGDRYFGTGQAEAV</sequence>
<proteinExistence type="inferred from homology"/>
<comment type="cofactor">
    <cofactor evidence="1">
        <name>Mg(2+)</name>
        <dbReference type="ChEBI" id="CHEBI:18420"/>
    </cofactor>
</comment>
<dbReference type="Proteomes" id="UP000283077">
    <property type="component" value="Unassembled WGS sequence"/>
</dbReference>
<dbReference type="AlphaFoldDB" id="A0A437QLK1"/>
<evidence type="ECO:0000256" key="5">
    <source>
        <dbReference type="ARBA" id="ARBA00022533"/>
    </source>
</evidence>
<accession>A0A437QLK1</accession>
<evidence type="ECO:0000256" key="14">
    <source>
        <dbReference type="ARBA" id="ARBA00079807"/>
    </source>
</evidence>
<dbReference type="CDD" id="cd06223">
    <property type="entry name" value="PRTases_typeI"/>
    <property type="match status" value="1"/>
</dbReference>
<evidence type="ECO:0000256" key="11">
    <source>
        <dbReference type="ARBA" id="ARBA00052919"/>
    </source>
</evidence>
<dbReference type="NCBIfam" id="NF001097">
    <property type="entry name" value="PRK00129.1"/>
    <property type="match status" value="1"/>
</dbReference>
<dbReference type="GO" id="GO:0004845">
    <property type="term" value="F:uracil phosphoribosyltransferase activity"/>
    <property type="evidence" value="ECO:0007669"/>
    <property type="project" value="UniProtKB-EC"/>
</dbReference>
<evidence type="ECO:0000256" key="6">
    <source>
        <dbReference type="ARBA" id="ARBA00022676"/>
    </source>
</evidence>
<evidence type="ECO:0000313" key="17">
    <source>
        <dbReference type="Proteomes" id="UP000283077"/>
    </source>
</evidence>
<dbReference type="InterPro" id="IPR000836">
    <property type="entry name" value="PRTase_dom"/>
</dbReference>
<dbReference type="Pfam" id="PF14681">
    <property type="entry name" value="UPRTase"/>
    <property type="match status" value="1"/>
</dbReference>
<evidence type="ECO:0000256" key="10">
    <source>
        <dbReference type="ARBA" id="ARBA00031082"/>
    </source>
</evidence>
<evidence type="ECO:0000256" key="13">
    <source>
        <dbReference type="ARBA" id="ARBA00072146"/>
    </source>
</evidence>
<organism evidence="16 17">
    <name type="scientific">Rheinheimera riviphila</name>
    <dbReference type="NCBI Taxonomy" id="1834037"/>
    <lineage>
        <taxon>Bacteria</taxon>
        <taxon>Pseudomonadati</taxon>
        <taxon>Pseudomonadota</taxon>
        <taxon>Gammaproteobacteria</taxon>
        <taxon>Chromatiales</taxon>
        <taxon>Chromatiaceae</taxon>
        <taxon>Rheinheimera</taxon>
    </lineage>
</organism>
<keyword evidence="7 16" id="KW-0808">Transferase</keyword>
<evidence type="ECO:0000259" key="15">
    <source>
        <dbReference type="Pfam" id="PF14681"/>
    </source>
</evidence>
<keyword evidence="8" id="KW-0547">Nucleotide-binding</keyword>